<gene>
    <name evidence="1" type="ORF">SAMN05216178_1076</name>
</gene>
<protein>
    <recommendedName>
        <fullName evidence="3">Alkylhydroperoxidase family enzyme, contains CxxC motif</fullName>
    </recommendedName>
</protein>
<dbReference type="SUPFAM" id="SSF69118">
    <property type="entry name" value="AhpD-like"/>
    <property type="match status" value="1"/>
</dbReference>
<evidence type="ECO:0000313" key="2">
    <source>
        <dbReference type="Proteomes" id="UP000198982"/>
    </source>
</evidence>
<dbReference type="AlphaFoldDB" id="A0A1H4K7S5"/>
<dbReference type="EMBL" id="FNTJ01000001">
    <property type="protein sequence ID" value="SEB53972.1"/>
    <property type="molecule type" value="Genomic_DNA"/>
</dbReference>
<keyword evidence="2" id="KW-1185">Reference proteome</keyword>
<accession>A0A1H4K7S5</accession>
<reference evidence="2" key="1">
    <citation type="submission" date="2016-10" db="EMBL/GenBank/DDBJ databases">
        <authorList>
            <person name="Varghese N."/>
            <person name="Submissions S."/>
        </authorList>
    </citation>
    <scope>NUCLEOTIDE SEQUENCE [LARGE SCALE GENOMIC DNA]</scope>
    <source>
        <strain evidence="2">DSM 9751</strain>
    </source>
</reference>
<dbReference type="PANTHER" id="PTHR34846">
    <property type="entry name" value="4-CARBOXYMUCONOLACTONE DECARBOXYLASE FAMILY PROTEIN (AFU_ORTHOLOGUE AFUA_6G11590)"/>
    <property type="match status" value="1"/>
</dbReference>
<dbReference type="Proteomes" id="UP000198982">
    <property type="component" value="Unassembled WGS sequence"/>
</dbReference>
<sequence length="182" mass="20395">MSKNRVELTSPADMTPEQLEVYARFPSNLTRSLLLTKGSAGPHLTLGGSFTVGLISFLEREVLVMRVAKLLESAFERLIHYPLAIKAGLTEHEIDDIEQGRYERMEPKRVALLVYVSECTLEHKASAEAFWALREFYSQNEVAEITHLAGHCAMTAMYLASLDVPLDEAETSWDKLVARDPA</sequence>
<proteinExistence type="predicted"/>
<dbReference type="Gene3D" id="1.20.1290.10">
    <property type="entry name" value="AhpD-like"/>
    <property type="match status" value="1"/>
</dbReference>
<organism evidence="1 2">
    <name type="scientific">Pseudomonas saponiphila</name>
    <dbReference type="NCBI Taxonomy" id="556534"/>
    <lineage>
        <taxon>Bacteria</taxon>
        <taxon>Pseudomonadati</taxon>
        <taxon>Pseudomonadota</taxon>
        <taxon>Gammaproteobacteria</taxon>
        <taxon>Pseudomonadales</taxon>
        <taxon>Pseudomonadaceae</taxon>
        <taxon>Pseudomonas</taxon>
    </lineage>
</organism>
<dbReference type="InterPro" id="IPR029032">
    <property type="entry name" value="AhpD-like"/>
</dbReference>
<evidence type="ECO:0008006" key="3">
    <source>
        <dbReference type="Google" id="ProtNLM"/>
    </source>
</evidence>
<dbReference type="RefSeq" id="WP_143038241.1">
    <property type="nucleotide sequence ID" value="NZ_FNTJ01000001.1"/>
</dbReference>
<evidence type="ECO:0000313" key="1">
    <source>
        <dbReference type="EMBL" id="SEB53972.1"/>
    </source>
</evidence>
<dbReference type="PANTHER" id="PTHR34846:SF11">
    <property type="entry name" value="4-CARBOXYMUCONOLACTONE DECARBOXYLASE FAMILY PROTEIN (AFU_ORTHOLOGUE AFUA_6G11590)"/>
    <property type="match status" value="1"/>
</dbReference>
<name>A0A1H4K7S5_9PSED</name>